<dbReference type="SUPFAM" id="SSF46894">
    <property type="entry name" value="C-terminal effector domain of the bipartite response regulators"/>
    <property type="match status" value="1"/>
</dbReference>
<dbReference type="Gene3D" id="3.30.450.40">
    <property type="match status" value="1"/>
</dbReference>
<evidence type="ECO:0000313" key="5">
    <source>
        <dbReference type="EMBL" id="MBC5661845.1"/>
    </source>
</evidence>
<keyword evidence="6" id="KW-1185">Reference proteome</keyword>
<dbReference type="SMART" id="SM00421">
    <property type="entry name" value="HTH_LUXR"/>
    <property type="match status" value="1"/>
</dbReference>
<keyword evidence="3" id="KW-0804">Transcription</keyword>
<dbReference type="Gene3D" id="1.10.10.10">
    <property type="entry name" value="Winged helix-like DNA-binding domain superfamily/Winged helix DNA-binding domain"/>
    <property type="match status" value="1"/>
</dbReference>
<protein>
    <submittedName>
        <fullName evidence="5">Helix-turn-helix transcriptional regulator</fullName>
    </submittedName>
</protein>
<dbReference type="GO" id="GO:0006355">
    <property type="term" value="P:regulation of DNA-templated transcription"/>
    <property type="evidence" value="ECO:0007669"/>
    <property type="project" value="InterPro"/>
</dbReference>
<dbReference type="GO" id="GO:0003677">
    <property type="term" value="F:DNA binding"/>
    <property type="evidence" value="ECO:0007669"/>
    <property type="project" value="UniProtKB-KW"/>
</dbReference>
<feature type="domain" description="HTH luxR-type" evidence="4">
    <location>
        <begin position="189"/>
        <end position="250"/>
    </location>
</feature>
<dbReference type="SUPFAM" id="SSF55781">
    <property type="entry name" value="GAF domain-like"/>
    <property type="match status" value="1"/>
</dbReference>
<dbReference type="InterPro" id="IPR016032">
    <property type="entry name" value="Sig_transdc_resp-reg_C-effctor"/>
</dbReference>
<proteinExistence type="predicted"/>
<dbReference type="PANTHER" id="PTHR44688">
    <property type="entry name" value="DNA-BINDING TRANSCRIPTIONAL ACTIVATOR DEVR_DOSR"/>
    <property type="match status" value="1"/>
</dbReference>
<gene>
    <name evidence="5" type="ORF">H8S09_02875</name>
</gene>
<dbReference type="PROSITE" id="PS50043">
    <property type="entry name" value="HTH_LUXR_2"/>
    <property type="match status" value="1"/>
</dbReference>
<sequence>MEKNNFLIYNDIVYTLYQCKSYEALRDEFLPRLRLLIPFTYASIISVNPENRTEIVPTPVCFPDYFYEAELLYIDHMSEDHLLWINNVRESQLVRESDLVNDDVRLNSSLYQHCYQKFHVYDSLQYSMICSGEFSGILTLFRTKIDGDFTDDDMFFFRSLGKHINVTYEQILYPEKEKGHTALANRIPALAKGYDLTPRETEILSLIFSFANNDEIAATLGISENTIQKHLQNIFRKTGTSSKWDLLRLS</sequence>
<dbReference type="PRINTS" id="PR00038">
    <property type="entry name" value="HTHLUXR"/>
</dbReference>
<dbReference type="InterPro" id="IPR000792">
    <property type="entry name" value="Tscrpt_reg_LuxR_C"/>
</dbReference>
<name>A0A8I0AGW5_9FIRM</name>
<evidence type="ECO:0000256" key="3">
    <source>
        <dbReference type="ARBA" id="ARBA00023163"/>
    </source>
</evidence>
<organism evidence="5 6">
    <name type="scientific">Coprococcus hominis</name>
    <name type="common">ex Liu et al. 2022</name>
    <dbReference type="NCBI Taxonomy" id="2763039"/>
    <lineage>
        <taxon>Bacteria</taxon>
        <taxon>Bacillati</taxon>
        <taxon>Bacillota</taxon>
        <taxon>Clostridia</taxon>
        <taxon>Lachnospirales</taxon>
        <taxon>Lachnospiraceae</taxon>
        <taxon>Coprococcus</taxon>
    </lineage>
</organism>
<evidence type="ECO:0000313" key="6">
    <source>
        <dbReference type="Proteomes" id="UP000615234"/>
    </source>
</evidence>
<dbReference type="InterPro" id="IPR036388">
    <property type="entry name" value="WH-like_DNA-bd_sf"/>
</dbReference>
<accession>A0A8I0AGW5</accession>
<evidence type="ECO:0000256" key="2">
    <source>
        <dbReference type="ARBA" id="ARBA00023125"/>
    </source>
</evidence>
<dbReference type="RefSeq" id="WP_161117541.1">
    <property type="nucleotide sequence ID" value="NZ_JACOOX010000002.1"/>
</dbReference>
<dbReference type="PANTHER" id="PTHR44688:SF16">
    <property type="entry name" value="DNA-BINDING TRANSCRIPTIONAL ACTIVATOR DEVR_DOSR"/>
    <property type="match status" value="1"/>
</dbReference>
<keyword evidence="1" id="KW-0805">Transcription regulation</keyword>
<dbReference type="EMBL" id="JACOOX010000002">
    <property type="protein sequence ID" value="MBC5661845.1"/>
    <property type="molecule type" value="Genomic_DNA"/>
</dbReference>
<evidence type="ECO:0000256" key="1">
    <source>
        <dbReference type="ARBA" id="ARBA00023015"/>
    </source>
</evidence>
<reference evidence="5 6" key="1">
    <citation type="submission" date="2020-08" db="EMBL/GenBank/DDBJ databases">
        <title>Genome public.</title>
        <authorList>
            <person name="Liu C."/>
            <person name="Sun Q."/>
        </authorList>
    </citation>
    <scope>NUCLEOTIDE SEQUENCE [LARGE SCALE GENOMIC DNA]</scope>
    <source>
        <strain evidence="5 6">NSJ-10</strain>
    </source>
</reference>
<dbReference type="CDD" id="cd06170">
    <property type="entry name" value="LuxR_C_like"/>
    <property type="match status" value="1"/>
</dbReference>
<evidence type="ECO:0000259" key="4">
    <source>
        <dbReference type="PROSITE" id="PS50043"/>
    </source>
</evidence>
<dbReference type="InterPro" id="IPR029016">
    <property type="entry name" value="GAF-like_dom_sf"/>
</dbReference>
<dbReference type="AlphaFoldDB" id="A0A8I0AGW5"/>
<dbReference type="Pfam" id="PF00196">
    <property type="entry name" value="GerE"/>
    <property type="match status" value="1"/>
</dbReference>
<dbReference type="Proteomes" id="UP000615234">
    <property type="component" value="Unassembled WGS sequence"/>
</dbReference>
<keyword evidence="2" id="KW-0238">DNA-binding</keyword>
<comment type="caution">
    <text evidence="5">The sequence shown here is derived from an EMBL/GenBank/DDBJ whole genome shotgun (WGS) entry which is preliminary data.</text>
</comment>